<feature type="region of interest" description="Disordered" evidence="1">
    <location>
        <begin position="652"/>
        <end position="709"/>
    </location>
</feature>
<proteinExistence type="predicted"/>
<feature type="compositionally biased region" description="Low complexity" evidence="1">
    <location>
        <begin position="420"/>
        <end position="436"/>
    </location>
</feature>
<feature type="region of interest" description="Disordered" evidence="1">
    <location>
        <begin position="1476"/>
        <end position="1505"/>
    </location>
</feature>
<dbReference type="PROSITE" id="PS51286">
    <property type="entry name" value="RAP"/>
    <property type="match status" value="1"/>
</dbReference>
<dbReference type="OrthoDB" id="546251at2759"/>
<name>A8IVY6_CHLRE</name>
<feature type="compositionally biased region" description="Polar residues" evidence="1">
    <location>
        <begin position="307"/>
        <end position="316"/>
    </location>
</feature>
<feature type="compositionally biased region" description="Low complexity" evidence="1">
    <location>
        <begin position="186"/>
        <end position="205"/>
    </location>
</feature>
<feature type="compositionally biased region" description="Low complexity" evidence="1">
    <location>
        <begin position="577"/>
        <end position="599"/>
    </location>
</feature>
<evidence type="ECO:0000313" key="3">
    <source>
        <dbReference type="Proteomes" id="UP000006906"/>
    </source>
</evidence>
<feature type="compositionally biased region" description="Low complexity" evidence="1">
    <location>
        <begin position="676"/>
        <end position="709"/>
    </location>
</feature>
<dbReference type="InParanoid" id="A8IVY6"/>
<dbReference type="PANTHER" id="PTHR23261:SF77">
    <property type="entry name" value="GROUND-LIKE DOMAIN-CONTAINING PROTEIN"/>
    <property type="match status" value="1"/>
</dbReference>
<feature type="compositionally biased region" description="Gly residues" evidence="1">
    <location>
        <begin position="105"/>
        <end position="118"/>
    </location>
</feature>
<reference evidence="2 3" key="1">
    <citation type="journal article" date="2007" name="Science">
        <title>The Chlamydomonas genome reveals the evolution of key animal and plant functions.</title>
        <authorList>
            <person name="Merchant S.S."/>
            <person name="Prochnik S.E."/>
            <person name="Vallon O."/>
            <person name="Harris E.H."/>
            <person name="Karpowicz S.J."/>
            <person name="Witman G.B."/>
            <person name="Terry A."/>
            <person name="Salamov A."/>
            <person name="Fritz-Laylin L.K."/>
            <person name="Marechal-Drouard L."/>
            <person name="Marshall W.F."/>
            <person name="Qu L.H."/>
            <person name="Nelson D.R."/>
            <person name="Sanderfoot A.A."/>
            <person name="Spalding M.H."/>
            <person name="Kapitonov V.V."/>
            <person name="Ren Q."/>
            <person name="Ferris P."/>
            <person name="Lindquist E."/>
            <person name="Shapiro H."/>
            <person name="Lucas S.M."/>
            <person name="Grimwood J."/>
            <person name="Schmutz J."/>
            <person name="Cardol P."/>
            <person name="Cerutti H."/>
            <person name="Chanfreau G."/>
            <person name="Chen C.L."/>
            <person name="Cognat V."/>
            <person name="Croft M.T."/>
            <person name="Dent R."/>
            <person name="Dutcher S."/>
            <person name="Fernandez E."/>
            <person name="Fukuzawa H."/>
            <person name="Gonzalez-Ballester D."/>
            <person name="Gonzalez-Halphen D."/>
            <person name="Hallmann A."/>
            <person name="Hanikenne M."/>
            <person name="Hippler M."/>
            <person name="Inwood W."/>
            <person name="Jabbari K."/>
            <person name="Kalanon M."/>
            <person name="Kuras R."/>
            <person name="Lefebvre P.A."/>
            <person name="Lemaire S.D."/>
            <person name="Lobanov A.V."/>
            <person name="Lohr M."/>
            <person name="Manuell A."/>
            <person name="Meier I."/>
            <person name="Mets L."/>
            <person name="Mittag M."/>
            <person name="Mittelmeier T."/>
            <person name="Moroney J.V."/>
            <person name="Moseley J."/>
            <person name="Napoli C."/>
            <person name="Nedelcu A.M."/>
            <person name="Niyogi K."/>
            <person name="Novoselov S.V."/>
            <person name="Paulsen I.T."/>
            <person name="Pazour G."/>
            <person name="Purton S."/>
            <person name="Ral J.P."/>
            <person name="Riano-Pachon D.M."/>
            <person name="Riekhof W."/>
            <person name="Rymarquis L."/>
            <person name="Schroda M."/>
            <person name="Stern D."/>
            <person name="Umen J."/>
            <person name="Willows R."/>
            <person name="Wilson N."/>
            <person name="Zimmer S.L."/>
            <person name="Allmer J."/>
            <person name="Balk J."/>
            <person name="Bisova K."/>
            <person name="Chen C.J."/>
            <person name="Elias M."/>
            <person name="Gendler K."/>
            <person name="Hauser C."/>
            <person name="Lamb M.R."/>
            <person name="Ledford H."/>
            <person name="Long J.C."/>
            <person name="Minagawa J."/>
            <person name="Page M.D."/>
            <person name="Pan J."/>
            <person name="Pootakham W."/>
            <person name="Roje S."/>
            <person name="Rose A."/>
            <person name="Stahlberg E."/>
            <person name="Terauchi A.M."/>
            <person name="Yang P."/>
            <person name="Ball S."/>
            <person name="Bowler C."/>
            <person name="Dieckmann C.L."/>
            <person name="Gladyshev V.N."/>
            <person name="Green P."/>
            <person name="Jorgensen R."/>
            <person name="Mayfield S."/>
            <person name="Mueller-Roeber B."/>
            <person name="Rajamani S."/>
            <person name="Sayre R.T."/>
            <person name="Brokstein P."/>
            <person name="Dubchak I."/>
            <person name="Goodstein D."/>
            <person name="Hornick L."/>
            <person name="Huang Y.W."/>
            <person name="Jhaveri J."/>
            <person name="Luo Y."/>
            <person name="Martinez D."/>
            <person name="Ngau W.C."/>
            <person name="Otillar B."/>
            <person name="Poliakov A."/>
            <person name="Porter A."/>
            <person name="Szajkowski L."/>
            <person name="Werner G."/>
            <person name="Zhou K."/>
            <person name="Grigoriev I.V."/>
            <person name="Rokhsar D.S."/>
            <person name="Grossman A.R."/>
        </authorList>
    </citation>
    <scope>NUCLEOTIDE SEQUENCE [LARGE SCALE GENOMIC DNA]</scope>
    <source>
        <strain evidence="3">CC-503</strain>
    </source>
</reference>
<dbReference type="HOGENOM" id="CLU_238541_0_0_1"/>
<dbReference type="Gramene" id="PNW75548">
    <property type="protein sequence ID" value="PNW75548"/>
    <property type="gene ID" value="CHLRE_12g531050v5"/>
</dbReference>
<dbReference type="InterPro" id="IPR052886">
    <property type="entry name" value="LCS_TC/CRSF"/>
</dbReference>
<feature type="compositionally biased region" description="Basic and acidic residues" evidence="1">
    <location>
        <begin position="256"/>
        <end position="273"/>
    </location>
</feature>
<dbReference type="STRING" id="3055.A8IVY6"/>
<feature type="region of interest" description="Disordered" evidence="1">
    <location>
        <begin position="1395"/>
        <end position="1427"/>
    </location>
</feature>
<accession>A8IVY6</accession>
<feature type="compositionally biased region" description="Low complexity" evidence="1">
    <location>
        <begin position="655"/>
        <end position="669"/>
    </location>
</feature>
<dbReference type="EMBL" id="CM008973">
    <property type="protein sequence ID" value="PNW75548.1"/>
    <property type="molecule type" value="Genomic_DNA"/>
</dbReference>
<gene>
    <name evidence="2" type="ORF">CHLRE_12g531050v5</name>
</gene>
<feature type="region of interest" description="Disordered" evidence="1">
    <location>
        <begin position="420"/>
        <end position="484"/>
    </location>
</feature>
<feature type="compositionally biased region" description="Basic residues" evidence="1">
    <location>
        <begin position="1620"/>
        <end position="1630"/>
    </location>
</feature>
<feature type="compositionally biased region" description="Low complexity" evidence="1">
    <location>
        <begin position="224"/>
        <end position="242"/>
    </location>
</feature>
<feature type="region of interest" description="Disordered" evidence="1">
    <location>
        <begin position="97"/>
        <end position="378"/>
    </location>
</feature>
<protein>
    <submittedName>
        <fullName evidence="2">Uncharacterized protein</fullName>
    </submittedName>
</protein>
<feature type="compositionally biased region" description="Low complexity" evidence="1">
    <location>
        <begin position="343"/>
        <end position="374"/>
    </location>
</feature>
<feature type="region of interest" description="Disordered" evidence="1">
    <location>
        <begin position="1620"/>
        <end position="1639"/>
    </location>
</feature>
<feature type="compositionally biased region" description="Low complexity" evidence="1">
    <location>
        <begin position="126"/>
        <end position="157"/>
    </location>
</feature>
<evidence type="ECO:0000256" key="1">
    <source>
        <dbReference type="SAM" id="MobiDB-lite"/>
    </source>
</evidence>
<feature type="region of interest" description="Disordered" evidence="1">
    <location>
        <begin position="563"/>
        <end position="610"/>
    </location>
</feature>
<organism evidence="2 3">
    <name type="scientific">Chlamydomonas reinhardtii</name>
    <name type="common">Chlamydomonas smithii</name>
    <dbReference type="NCBI Taxonomy" id="3055"/>
    <lineage>
        <taxon>Eukaryota</taxon>
        <taxon>Viridiplantae</taxon>
        <taxon>Chlorophyta</taxon>
        <taxon>core chlorophytes</taxon>
        <taxon>Chlorophyceae</taxon>
        <taxon>CS clade</taxon>
        <taxon>Chlamydomonadales</taxon>
        <taxon>Chlamydomonadaceae</taxon>
        <taxon>Chlamydomonas</taxon>
    </lineage>
</organism>
<dbReference type="KEGG" id="cre:CHLRE_12g531050v5"/>
<dbReference type="PANTHER" id="PTHR23261">
    <property type="entry name" value="GROUNDHOG-RELATED"/>
    <property type="match status" value="1"/>
</dbReference>
<dbReference type="GeneID" id="5718581"/>
<evidence type="ECO:0000313" key="2">
    <source>
        <dbReference type="EMBL" id="PNW75548.1"/>
    </source>
</evidence>
<dbReference type="RefSeq" id="XP_001692922.1">
    <property type="nucleotide sequence ID" value="XM_001692870.2"/>
</dbReference>
<feature type="compositionally biased region" description="Low complexity" evidence="1">
    <location>
        <begin position="277"/>
        <end position="289"/>
    </location>
</feature>
<dbReference type="Proteomes" id="UP000006906">
    <property type="component" value="Chromosome 12"/>
</dbReference>
<dbReference type="InterPro" id="IPR013584">
    <property type="entry name" value="RAP"/>
</dbReference>
<feature type="compositionally biased region" description="Low complexity" evidence="1">
    <location>
        <begin position="928"/>
        <end position="970"/>
    </location>
</feature>
<feature type="compositionally biased region" description="Low complexity" evidence="1">
    <location>
        <begin position="1403"/>
        <end position="1417"/>
    </location>
</feature>
<keyword evidence="3" id="KW-1185">Reference proteome</keyword>
<sequence length="1783" mass="180010">MKADLATAKGSSPAFSAPRTYRARLLSRCLNKCFNTVLVSGGAAESRFRGGATVGKAGAHDARGVGDLVDFLQQEATPYEVNVPPYLILPPLKSNEATTHRRAGDSGGQGPAAAGGRGQARHGRRQAAASAATTVSAAPQTGATKPAATAKTTPQRPRGSDADAGSRAQSQYGFGDPPGGGALKGAVDAASDAAPDVAAASPAPAGISDQLSTPACPPEREPQAGKPRASGRAPAAPGVGPQDVGGGSGACAPAPDESHMGLTHRDQGHDERISQTAGEAWKAGAVAAPPAAPTPSPPGLAAAPTRLASSALGTHSSDGDMRRAVPGRDTPSLSAVAGPVTLSGSSSSSSGRNSSSNSNTSTSSTSNGVTITSNVGVNGASPQERLMAARRAVVTMQWNTHLGRRGRSFAPLPTGGMSIATSAASSSTSSASSSSSMNDGSNAKKTSDAAVSLPVGQQPAAEQPHVPTAPGGPSQTGASAVAAQAPSSAMPTAAMAATMGSATIGSAATLPTAAVVSSAAAEGTQPSGLLLAGGRPALLGRTIQGRIARLQAAREALRAARHARVGAAMQPPPVQARPVQGQSGQVPQVGQGPVQSQPGRRQEPAASATKLHVADGLPARPVQPAVSATDLQTDTATAASAPFPVSDASLGSTEPLAASAPTTSLASASGPAIGTSSSNAHSSAAASEAAAGTVRAPTDTAAPAASPAATAPALASTPFATPAAAPLPEPPEVVAARDLLGRLSRYQPAGRDDGPAVLAPHARYSPAAYQAAAAAAAAQPQLLLAPLSLPQLAAVVAGYAAAGHRHEPLLEALAGVALAKAGGAGGIGGGAAGAVPRGQAASELKRSRLTFRAACVFLTALARLGYRGGAVTRLAAALAVWLARQLNTGAVTPRAKWKGTWLAAALWAYATLEQLPAAAPTPPPPPASAAAASTAPRAAESRPAAAPAPAEATATRTPLLTAPQLAPQRASASPDLELARGGVLLFTEAAEAVRVAPGWLHLMDGREALWSLWAFRKAAAAYGRGEGTASGAVYVAAAGGYAMLQSGGAGGGGMGQAGGAGRGGAGAGAAALPLVVAAPRYEANPLVELKLADRATSLFPQLDPGQLAEAHVLLLECGLAEDELPQALTALRRCVIARADSIRPQPLAVMVATLAVMQVRDVVWLSALAMACRNKMINMSPDQIVAVLHAFGSVLRFHHLLLFHAAAVVCSCPGMWRLGGMGAGEVLRLVGAFAATRHYEGRLLRAAAERMLQLGSTGSTAGQRAGLLQSLCSLHYRHNGLLRIVVADTFGLADLSPGSAGQPRNMGSSAKLAGAGTAAAAGAAAPGLPPSLLVAVAEACGQLQHRPPGLLQALHASRAAVWPRVGLAQRATLCWALLVLTGGLPAQYLPADRPRDAKRHVRQSAAAAAAAAAAAQDQRQEQHQQHQQEQLLAKALVEYLQALGAGVQRWPPPAPSSYHLQLLVACTVLASCTPPPAPAHMQQQPQSSGTGVPEKPQAQDALSPQPRAVLQQQLKEELDKLPASAMQRALEVQRRARSAALGGWAHEVASVVREVLQEASVDARADSEGRQPLPPHWLGQPPATLLSAAVSTGVEVCDGAMLVDVAVELEVEAGLPRPQVKGRGRGRRTAARATTDVQGAEQAVVTEEAAYEHSHPLRQRLQLALDLCPLPPPPPRTAAPVLSAAYAPGAGGAGTSATAEVTANRTTGAPRSLAVGAAAGGAVIRNSRWLLSGAGALRRRLLTHAGWLVVPVRERQWKDLRSAEQQRRVVREWLKAVLLHAQQ</sequence>
<feature type="region of interest" description="Disordered" evidence="1">
    <location>
        <begin position="918"/>
        <end position="971"/>
    </location>
</feature>